<dbReference type="RefSeq" id="WP_096465540.1">
    <property type="nucleotide sequence ID" value="NZ_AP017312.1"/>
</dbReference>
<keyword evidence="2" id="KW-1003">Cell membrane</keyword>
<accession>A0A0U4WGP8</accession>
<keyword evidence="5" id="KW-0472">Membrane</keyword>
<comment type="subcellular location">
    <subcellularLocation>
        <location evidence="1">Cell membrane</location>
        <topology evidence="1">Multi-pass membrane protein</topology>
    </subcellularLocation>
</comment>
<protein>
    <submittedName>
        <fullName evidence="9">Putative ABC transporter permease YknZ</fullName>
    </submittedName>
</protein>
<proteinExistence type="inferred from homology"/>
<evidence type="ECO:0000256" key="5">
    <source>
        <dbReference type="ARBA" id="ARBA00023136"/>
    </source>
</evidence>
<keyword evidence="4" id="KW-1133">Transmembrane helix</keyword>
<evidence type="ECO:0000256" key="3">
    <source>
        <dbReference type="ARBA" id="ARBA00022692"/>
    </source>
</evidence>
<dbReference type="GO" id="GO:0022857">
    <property type="term" value="F:transmembrane transporter activity"/>
    <property type="evidence" value="ECO:0007669"/>
    <property type="project" value="TreeGrafter"/>
</dbReference>
<name>A0A0U4WGP8_9BACL</name>
<keyword evidence="3" id="KW-0812">Transmembrane</keyword>
<dbReference type="OrthoDB" id="9770036at2"/>
<keyword evidence="10" id="KW-1185">Reference proteome</keyword>
<evidence type="ECO:0000259" key="7">
    <source>
        <dbReference type="Pfam" id="PF02687"/>
    </source>
</evidence>
<dbReference type="GO" id="GO:0005886">
    <property type="term" value="C:plasma membrane"/>
    <property type="evidence" value="ECO:0007669"/>
    <property type="project" value="UniProtKB-SubCell"/>
</dbReference>
<evidence type="ECO:0000256" key="4">
    <source>
        <dbReference type="ARBA" id="ARBA00022989"/>
    </source>
</evidence>
<dbReference type="EMBL" id="AP017312">
    <property type="protein sequence ID" value="BAU27867.1"/>
    <property type="molecule type" value="Genomic_DNA"/>
</dbReference>
<evidence type="ECO:0000313" key="10">
    <source>
        <dbReference type="Proteomes" id="UP000217696"/>
    </source>
</evidence>
<dbReference type="PANTHER" id="PTHR30572">
    <property type="entry name" value="MEMBRANE COMPONENT OF TRANSPORTER-RELATED"/>
    <property type="match status" value="1"/>
</dbReference>
<dbReference type="InterPro" id="IPR050250">
    <property type="entry name" value="Macrolide_Exporter_MacB"/>
</dbReference>
<dbReference type="Proteomes" id="UP000217696">
    <property type="component" value="Chromosome"/>
</dbReference>
<organism evidence="9 10">
    <name type="scientific">Aneurinibacillus soli</name>
    <dbReference type="NCBI Taxonomy" id="1500254"/>
    <lineage>
        <taxon>Bacteria</taxon>
        <taxon>Bacillati</taxon>
        <taxon>Bacillota</taxon>
        <taxon>Bacilli</taxon>
        <taxon>Bacillales</taxon>
        <taxon>Paenibacillaceae</taxon>
        <taxon>Aneurinibacillus group</taxon>
        <taxon>Aneurinibacillus</taxon>
    </lineage>
</organism>
<dbReference type="KEGG" id="asoc:CB4_02041"/>
<sequence length="398" mass="42745">MSLIETIRSVLLNIQANKFRVFLTSLGIIIGTLTIVLVVAIGKGSEQAVSEQFKRLSVETIVIRLGRDAPPNSEMTKEQAFKMKELEHVRDVSAAIHSQSQVSYRSTSESASIMGISESYASMNNLALETGLMFTDRDGEKRNKVALLGYTLAQTLFGEDVSEALGKQITIKGRKYEVKGVLKRVGDTGPGGGPGGGSTDDSVFVPYDVAVKYTAGKQSKPNYTAQATDINSVATAMKEMQTYIEDTTGKTDAYTLMDAGSRLNSAKETARTMSALLIGVAGIVLLVGGIGIMNVLFVSVKERTREIGILKSIGAKRRDILLEFLLESILISFGGGIVGIVLSMLVMPLMAYSSIRVLSSVQGMLLGLAFAVLTGTFFGYYPALKASKLTPIEALNHE</sequence>
<evidence type="ECO:0000256" key="1">
    <source>
        <dbReference type="ARBA" id="ARBA00004651"/>
    </source>
</evidence>
<reference evidence="9 10" key="1">
    <citation type="submission" date="2015-12" db="EMBL/GenBank/DDBJ databases">
        <title>Genome sequence of Aneurinibacillus soli.</title>
        <authorList>
            <person name="Lee J.S."/>
            <person name="Lee K.C."/>
            <person name="Kim K.K."/>
            <person name="Lee B.W."/>
        </authorList>
    </citation>
    <scope>NUCLEOTIDE SEQUENCE [LARGE SCALE GENOMIC DNA]</scope>
    <source>
        <strain evidence="9 10">CB4</strain>
    </source>
</reference>
<dbReference type="InterPro" id="IPR025857">
    <property type="entry name" value="MacB_PCD"/>
</dbReference>
<gene>
    <name evidence="9" type="primary">yknZ</name>
    <name evidence="9" type="ORF">CB4_02041</name>
</gene>
<evidence type="ECO:0000256" key="2">
    <source>
        <dbReference type="ARBA" id="ARBA00022475"/>
    </source>
</evidence>
<feature type="domain" description="MacB-like periplasmic core" evidence="8">
    <location>
        <begin position="22"/>
        <end position="242"/>
    </location>
</feature>
<evidence type="ECO:0000256" key="6">
    <source>
        <dbReference type="ARBA" id="ARBA00038076"/>
    </source>
</evidence>
<dbReference type="PANTHER" id="PTHR30572:SF4">
    <property type="entry name" value="ABC TRANSPORTER PERMEASE YTRF"/>
    <property type="match status" value="1"/>
</dbReference>
<dbReference type="Pfam" id="PF12704">
    <property type="entry name" value="MacB_PCD"/>
    <property type="match status" value="1"/>
</dbReference>
<comment type="similarity">
    <text evidence="6">Belongs to the ABC-4 integral membrane protein family.</text>
</comment>
<dbReference type="InterPro" id="IPR003838">
    <property type="entry name" value="ABC3_permease_C"/>
</dbReference>
<feature type="domain" description="ABC3 transporter permease C-terminal" evidence="7">
    <location>
        <begin position="280"/>
        <end position="391"/>
    </location>
</feature>
<evidence type="ECO:0000313" key="9">
    <source>
        <dbReference type="EMBL" id="BAU27867.1"/>
    </source>
</evidence>
<dbReference type="AlphaFoldDB" id="A0A0U4WGP8"/>
<evidence type="ECO:0000259" key="8">
    <source>
        <dbReference type="Pfam" id="PF12704"/>
    </source>
</evidence>
<dbReference type="Pfam" id="PF02687">
    <property type="entry name" value="FtsX"/>
    <property type="match status" value="1"/>
</dbReference>